<dbReference type="InParanoid" id="A0A1Y1YEY2"/>
<keyword evidence="3" id="KW-0326">Glycosidase</keyword>
<evidence type="ECO:0000259" key="5">
    <source>
        <dbReference type="PROSITE" id="PS51762"/>
    </source>
</evidence>
<gene>
    <name evidence="6" type="ORF">K493DRAFT_300901</name>
</gene>
<dbReference type="SUPFAM" id="SSF49899">
    <property type="entry name" value="Concanavalin A-like lectins/glucanases"/>
    <property type="match status" value="1"/>
</dbReference>
<sequence length="395" mass="43716">MAFMKIGVLLLMIYSGSQITAASKMCTSKYSPCYFRGVGCGSGEYCFAINCLSDKSLPNTCYPAPSCVSFKDNFTNATDLVMASTFDGNPNSGPRWMSQWKKNYASIEDGQLVLGMKSSGKKHNGNLVGFGSTVVSVRWMLYGNVTARVKSASVTGGVVSSFIIKNPEGDEIDFEWVGGNPNMVQTDYYYDGIKKYMHDGREVYGHAKNASVGSDTSAGFNEYMIQWEEELINFWVNKKIVRTVLKKDTYNHTTKTFQYPARPAPVQLSIWDSNEQGKYTIDWAGGPTDWSKPNTEYKVYFESIDMQCKHSENLPWDPPKIPTLTSTSMPASKSPTSTVEASLMSSSTYSTIYSPPTHISNSKTHPTADKSVGSAQKFNSIFMCATLLFTYNALS</sequence>
<dbReference type="Proteomes" id="UP000193498">
    <property type="component" value="Unassembled WGS sequence"/>
</dbReference>
<keyword evidence="1 4" id="KW-0732">Signal</keyword>
<dbReference type="AlphaFoldDB" id="A0A1Y1YEY2"/>
<dbReference type="STRING" id="1314790.A0A1Y1YEY2"/>
<proteinExistence type="predicted"/>
<evidence type="ECO:0000313" key="6">
    <source>
        <dbReference type="EMBL" id="ORX96493.1"/>
    </source>
</evidence>
<feature type="domain" description="GH16" evidence="5">
    <location>
        <begin position="55"/>
        <end position="292"/>
    </location>
</feature>
<evidence type="ECO:0000256" key="1">
    <source>
        <dbReference type="ARBA" id="ARBA00022729"/>
    </source>
</evidence>
<keyword evidence="7" id="KW-1185">Reference proteome</keyword>
<dbReference type="InterPro" id="IPR000757">
    <property type="entry name" value="Beta-glucanase-like"/>
</dbReference>
<accession>A0A1Y1YEY2</accession>
<dbReference type="GO" id="GO:0004553">
    <property type="term" value="F:hydrolase activity, hydrolyzing O-glycosyl compounds"/>
    <property type="evidence" value="ECO:0007669"/>
    <property type="project" value="InterPro"/>
</dbReference>
<evidence type="ECO:0000256" key="3">
    <source>
        <dbReference type="ARBA" id="ARBA00023295"/>
    </source>
</evidence>
<dbReference type="PROSITE" id="PS51762">
    <property type="entry name" value="GH16_2"/>
    <property type="match status" value="1"/>
</dbReference>
<dbReference type="OrthoDB" id="4781at2759"/>
<evidence type="ECO:0000256" key="2">
    <source>
        <dbReference type="ARBA" id="ARBA00022801"/>
    </source>
</evidence>
<evidence type="ECO:0000313" key="7">
    <source>
        <dbReference type="Proteomes" id="UP000193498"/>
    </source>
</evidence>
<dbReference type="PANTHER" id="PTHR10963">
    <property type="entry name" value="GLYCOSYL HYDROLASE-RELATED"/>
    <property type="match status" value="1"/>
</dbReference>
<dbReference type="Gene3D" id="2.60.120.200">
    <property type="match status" value="1"/>
</dbReference>
<feature type="chain" id="PRO_5012395258" evidence="4">
    <location>
        <begin position="23"/>
        <end position="395"/>
    </location>
</feature>
<keyword evidence="2" id="KW-0378">Hydrolase</keyword>
<dbReference type="PANTHER" id="PTHR10963:SF22">
    <property type="entry name" value="GLYCOSIDASE CRH2-RELATED"/>
    <property type="match status" value="1"/>
</dbReference>
<feature type="signal peptide" evidence="4">
    <location>
        <begin position="1"/>
        <end position="22"/>
    </location>
</feature>
<dbReference type="GO" id="GO:0030246">
    <property type="term" value="F:carbohydrate binding"/>
    <property type="evidence" value="ECO:0007669"/>
    <property type="project" value="UniProtKB-KW"/>
</dbReference>
<keyword evidence="6" id="KW-0430">Lectin</keyword>
<protein>
    <submittedName>
        <fullName evidence="6">Concanavalin A-like lectin/glucanase</fullName>
    </submittedName>
</protein>
<dbReference type="InterPro" id="IPR050546">
    <property type="entry name" value="Glycosyl_Hydrlase_16"/>
</dbReference>
<dbReference type="InterPro" id="IPR013320">
    <property type="entry name" value="ConA-like_dom_sf"/>
</dbReference>
<dbReference type="EMBL" id="MCFE01000153">
    <property type="protein sequence ID" value="ORX96493.1"/>
    <property type="molecule type" value="Genomic_DNA"/>
</dbReference>
<dbReference type="Pfam" id="PF00722">
    <property type="entry name" value="Glyco_hydro_16"/>
    <property type="match status" value="1"/>
</dbReference>
<comment type="caution">
    <text evidence="6">The sequence shown here is derived from an EMBL/GenBank/DDBJ whole genome shotgun (WGS) entry which is preliminary data.</text>
</comment>
<name>A0A1Y1YEY2_9FUNG</name>
<dbReference type="GO" id="GO:0005975">
    <property type="term" value="P:carbohydrate metabolic process"/>
    <property type="evidence" value="ECO:0007669"/>
    <property type="project" value="InterPro"/>
</dbReference>
<reference evidence="6 7" key="1">
    <citation type="submission" date="2016-07" db="EMBL/GenBank/DDBJ databases">
        <title>Pervasive Adenine N6-methylation of Active Genes in Fungi.</title>
        <authorList>
            <consortium name="DOE Joint Genome Institute"/>
            <person name="Mondo S.J."/>
            <person name="Dannebaum R.O."/>
            <person name="Kuo R.C."/>
            <person name="Labutti K."/>
            <person name="Haridas S."/>
            <person name="Kuo A."/>
            <person name="Salamov A."/>
            <person name="Ahrendt S.R."/>
            <person name="Lipzen A."/>
            <person name="Sullivan W."/>
            <person name="Andreopoulos W.B."/>
            <person name="Clum A."/>
            <person name="Lindquist E."/>
            <person name="Daum C."/>
            <person name="Ramamoorthy G.K."/>
            <person name="Gryganskyi A."/>
            <person name="Culley D."/>
            <person name="Magnuson J.K."/>
            <person name="James T.Y."/>
            <person name="O'Malley M.A."/>
            <person name="Stajich J.E."/>
            <person name="Spatafora J.W."/>
            <person name="Visel A."/>
            <person name="Grigoriev I.V."/>
        </authorList>
    </citation>
    <scope>NUCLEOTIDE SEQUENCE [LARGE SCALE GENOMIC DNA]</scope>
    <source>
        <strain evidence="6 7">CBS 931.73</strain>
    </source>
</reference>
<organism evidence="6 7">
    <name type="scientific">Basidiobolus meristosporus CBS 931.73</name>
    <dbReference type="NCBI Taxonomy" id="1314790"/>
    <lineage>
        <taxon>Eukaryota</taxon>
        <taxon>Fungi</taxon>
        <taxon>Fungi incertae sedis</taxon>
        <taxon>Zoopagomycota</taxon>
        <taxon>Entomophthoromycotina</taxon>
        <taxon>Basidiobolomycetes</taxon>
        <taxon>Basidiobolales</taxon>
        <taxon>Basidiobolaceae</taxon>
        <taxon>Basidiobolus</taxon>
    </lineage>
</organism>
<evidence type="ECO:0000256" key="4">
    <source>
        <dbReference type="SAM" id="SignalP"/>
    </source>
</evidence>